<dbReference type="GO" id="GO:0006465">
    <property type="term" value="P:signal peptide processing"/>
    <property type="evidence" value="ECO:0007669"/>
    <property type="project" value="InterPro"/>
</dbReference>
<dbReference type="InterPro" id="IPR036286">
    <property type="entry name" value="LexA/Signal_pep-like_sf"/>
</dbReference>
<protein>
    <recommendedName>
        <fullName evidence="4 7">Signal peptidase I</fullName>
        <ecNumber evidence="4 7">3.4.21.89</ecNumber>
    </recommendedName>
</protein>
<dbReference type="PROSITE" id="PS00761">
    <property type="entry name" value="SPASE_I_3"/>
    <property type="match status" value="1"/>
</dbReference>
<dbReference type="Proteomes" id="UP000251213">
    <property type="component" value="Unassembled WGS sequence"/>
</dbReference>
<keyword evidence="7" id="KW-0812">Transmembrane</keyword>
<keyword evidence="7" id="KW-0472">Membrane</keyword>
<dbReference type="PANTHER" id="PTHR43390">
    <property type="entry name" value="SIGNAL PEPTIDASE I"/>
    <property type="match status" value="1"/>
</dbReference>
<reference evidence="10 11" key="1">
    <citation type="submission" date="2018-06" db="EMBL/GenBank/DDBJ databases">
        <title>Thermoflavimicrobium daqus sp. nov., a thermophilic microbe isolated from Moutai-flavour Daqu.</title>
        <authorList>
            <person name="Wang X."/>
            <person name="Zhou H."/>
        </authorList>
    </citation>
    <scope>NUCLEOTIDE SEQUENCE [LARGE SCALE GENOMIC DNA]</scope>
    <source>
        <strain evidence="10 11">FBKL4.011</strain>
    </source>
</reference>
<evidence type="ECO:0000256" key="4">
    <source>
        <dbReference type="ARBA" id="ARBA00013208"/>
    </source>
</evidence>
<dbReference type="GO" id="GO:0005886">
    <property type="term" value="C:plasma membrane"/>
    <property type="evidence" value="ECO:0007669"/>
    <property type="project" value="UniProtKB-SubCell"/>
</dbReference>
<dbReference type="PANTHER" id="PTHR43390:SF1">
    <property type="entry name" value="CHLOROPLAST PROCESSING PEPTIDASE"/>
    <property type="match status" value="1"/>
</dbReference>
<dbReference type="OrthoDB" id="9802919at2"/>
<evidence type="ECO:0000259" key="9">
    <source>
        <dbReference type="Pfam" id="PF10502"/>
    </source>
</evidence>
<dbReference type="PRINTS" id="PR00727">
    <property type="entry name" value="LEADERPTASE"/>
</dbReference>
<comment type="catalytic activity">
    <reaction evidence="1 7">
        <text>Cleavage of hydrophobic, N-terminal signal or leader sequences from secreted and periplasmic proteins.</text>
        <dbReference type="EC" id="3.4.21.89"/>
    </reaction>
</comment>
<dbReference type="Pfam" id="PF10502">
    <property type="entry name" value="Peptidase_S26"/>
    <property type="match status" value="1"/>
</dbReference>
<accession>A0A364K7A8</accession>
<dbReference type="CDD" id="cd06530">
    <property type="entry name" value="S26_SPase_I"/>
    <property type="match status" value="1"/>
</dbReference>
<proteinExistence type="inferred from homology"/>
<evidence type="ECO:0000256" key="7">
    <source>
        <dbReference type="RuleBase" id="RU362042"/>
    </source>
</evidence>
<evidence type="ECO:0000313" key="10">
    <source>
        <dbReference type="EMBL" id="RAL26183.1"/>
    </source>
</evidence>
<feature type="active site" evidence="6">
    <location>
        <position position="99"/>
    </location>
</feature>
<reference evidence="10 11" key="2">
    <citation type="submission" date="2018-06" db="EMBL/GenBank/DDBJ databases">
        <authorList>
            <person name="Zhirakovskaya E."/>
        </authorList>
    </citation>
    <scope>NUCLEOTIDE SEQUENCE [LARGE SCALE GENOMIC DNA]</scope>
    <source>
        <strain evidence="10 11">FBKL4.011</strain>
    </source>
</reference>
<dbReference type="NCBIfam" id="TIGR02227">
    <property type="entry name" value="sigpep_I_bact"/>
    <property type="match status" value="1"/>
</dbReference>
<feature type="transmembrane region" description="Helical" evidence="7">
    <location>
        <begin position="30"/>
        <end position="49"/>
    </location>
</feature>
<comment type="caution">
    <text evidence="10">The sequence shown here is derived from an EMBL/GenBank/DDBJ whole genome shotgun (WGS) entry which is preliminary data.</text>
</comment>
<dbReference type="GO" id="GO:0009003">
    <property type="term" value="F:signal peptidase activity"/>
    <property type="evidence" value="ECO:0007669"/>
    <property type="project" value="UniProtKB-EC"/>
</dbReference>
<sequence>MSQQFTPRSEHLSRKKKLQRDSNKFRPKDWLQAIGIAILLSIIVRFVVFEPSVVLGPSMEKTMVTGDLVMVNKLIYKIRDPKHGEIIVFHTDKQKDFIKRVIALPGETVEAKNNTVLVNGKAIDEPYLKNTQTLDFTPVTVPPKHVFVLGDNRTNSTDSRNKDVGPVSIDKIVGRADFIYWPISHLQWIW</sequence>
<evidence type="ECO:0000256" key="2">
    <source>
        <dbReference type="ARBA" id="ARBA00004401"/>
    </source>
</evidence>
<keyword evidence="5 7" id="KW-0378">Hydrolase</keyword>
<dbReference type="EC" id="3.4.21.89" evidence="4 7"/>
<evidence type="ECO:0000256" key="6">
    <source>
        <dbReference type="PIRSR" id="PIRSR600223-1"/>
    </source>
</evidence>
<evidence type="ECO:0000313" key="11">
    <source>
        <dbReference type="Proteomes" id="UP000251213"/>
    </source>
</evidence>
<dbReference type="Gene3D" id="2.10.109.10">
    <property type="entry name" value="Umud Fragment, subunit A"/>
    <property type="match status" value="1"/>
</dbReference>
<feature type="domain" description="Peptidase S26" evidence="9">
    <location>
        <begin position="29"/>
        <end position="181"/>
    </location>
</feature>
<comment type="subcellular location">
    <subcellularLocation>
        <location evidence="2">Cell membrane</location>
        <topology evidence="2">Single-pass type II membrane protein</topology>
    </subcellularLocation>
    <subcellularLocation>
        <location evidence="7">Membrane</location>
        <topology evidence="7">Single-pass type II membrane protein</topology>
    </subcellularLocation>
</comment>
<name>A0A364K7A8_9BACL</name>
<dbReference type="RefSeq" id="WP_113657868.1">
    <property type="nucleotide sequence ID" value="NZ_KZ845664.1"/>
</dbReference>
<comment type="similarity">
    <text evidence="3 7">Belongs to the peptidase S26 family.</text>
</comment>
<dbReference type="EMBL" id="QJKK01000002">
    <property type="protein sequence ID" value="RAL26183.1"/>
    <property type="molecule type" value="Genomic_DNA"/>
</dbReference>
<evidence type="ECO:0000256" key="8">
    <source>
        <dbReference type="SAM" id="MobiDB-lite"/>
    </source>
</evidence>
<feature type="region of interest" description="Disordered" evidence="8">
    <location>
        <begin position="1"/>
        <end position="20"/>
    </location>
</feature>
<keyword evidence="7" id="KW-0645">Protease</keyword>
<dbReference type="AlphaFoldDB" id="A0A364K7A8"/>
<evidence type="ECO:0000256" key="5">
    <source>
        <dbReference type="ARBA" id="ARBA00022801"/>
    </source>
</evidence>
<dbReference type="GO" id="GO:0004252">
    <property type="term" value="F:serine-type endopeptidase activity"/>
    <property type="evidence" value="ECO:0007669"/>
    <property type="project" value="InterPro"/>
</dbReference>
<dbReference type="InterPro" id="IPR019533">
    <property type="entry name" value="Peptidase_S26"/>
</dbReference>
<evidence type="ECO:0000256" key="3">
    <source>
        <dbReference type="ARBA" id="ARBA00009370"/>
    </source>
</evidence>
<dbReference type="InterPro" id="IPR019758">
    <property type="entry name" value="Pept_S26A_signal_pept_1_CS"/>
</dbReference>
<organism evidence="10 11">
    <name type="scientific">Thermoflavimicrobium daqui</name>
    <dbReference type="NCBI Taxonomy" id="2137476"/>
    <lineage>
        <taxon>Bacteria</taxon>
        <taxon>Bacillati</taxon>
        <taxon>Bacillota</taxon>
        <taxon>Bacilli</taxon>
        <taxon>Bacillales</taxon>
        <taxon>Thermoactinomycetaceae</taxon>
        <taxon>Thermoflavimicrobium</taxon>
    </lineage>
</organism>
<dbReference type="SUPFAM" id="SSF51306">
    <property type="entry name" value="LexA/Signal peptidase"/>
    <property type="match status" value="1"/>
</dbReference>
<evidence type="ECO:0000256" key="1">
    <source>
        <dbReference type="ARBA" id="ARBA00000677"/>
    </source>
</evidence>
<gene>
    <name evidence="10" type="primary">lepB</name>
    <name evidence="10" type="ORF">DL897_04080</name>
</gene>
<keyword evidence="11" id="KW-1185">Reference proteome</keyword>
<dbReference type="InterPro" id="IPR000223">
    <property type="entry name" value="Pept_S26A_signal_pept_1"/>
</dbReference>
<keyword evidence="7" id="KW-1133">Transmembrane helix</keyword>
<feature type="active site" evidence="6">
    <location>
        <position position="58"/>
    </location>
</feature>